<name>A0ABV4UB09_9BACT</name>
<proteinExistence type="predicted"/>
<organism evidence="1 2">
    <name type="scientific">Natronomicrosphaera hydrolytica</name>
    <dbReference type="NCBI Taxonomy" id="3242702"/>
    <lineage>
        <taxon>Bacteria</taxon>
        <taxon>Pseudomonadati</taxon>
        <taxon>Planctomycetota</taxon>
        <taxon>Phycisphaerae</taxon>
        <taxon>Phycisphaerales</taxon>
        <taxon>Phycisphaeraceae</taxon>
        <taxon>Natronomicrosphaera</taxon>
    </lineage>
</organism>
<evidence type="ECO:0000313" key="1">
    <source>
        <dbReference type="EMBL" id="MFA9479996.1"/>
    </source>
</evidence>
<reference evidence="1 2" key="1">
    <citation type="submission" date="2024-08" db="EMBL/GenBank/DDBJ databases">
        <title>Whole-genome sequencing of halo(alkali)philic microorganisms from hypersaline lakes.</title>
        <authorList>
            <person name="Sorokin D.Y."/>
            <person name="Merkel A.Y."/>
            <person name="Messina E."/>
            <person name="Yakimov M."/>
        </authorList>
    </citation>
    <scope>NUCLEOTIDE SEQUENCE [LARGE SCALE GENOMIC DNA]</scope>
    <source>
        <strain evidence="1 2">AB-hyl4</strain>
    </source>
</reference>
<dbReference type="Proteomes" id="UP001575105">
    <property type="component" value="Unassembled WGS sequence"/>
</dbReference>
<accession>A0ABV4UB09</accession>
<gene>
    <name evidence="1" type="ORF">ACERK3_17085</name>
</gene>
<dbReference type="RefSeq" id="WP_425346922.1">
    <property type="nucleotide sequence ID" value="NZ_JBGUBD010000014.1"/>
</dbReference>
<sequence>MEPAALGQAARVWDFRMNAFLRIELTTTMSNYSTVIPVITAMSLLLFLGCAENGTTYQHTYSYGHLDFIGRESNGGIVFTSLRWGPPAHAQQDHIIIGELELPLKTLSQDQLRSYGATESSNDSRTLLFETPFREDPFYRMSFTFEGESLQSAGFQASRFVLSGHSLPEGKTLLLLTGAGKRIPLPITQHKLLKLLGPPDQTDQRRLYP</sequence>
<protein>
    <submittedName>
        <fullName evidence="1">Uncharacterized protein</fullName>
    </submittedName>
</protein>
<comment type="caution">
    <text evidence="1">The sequence shown here is derived from an EMBL/GenBank/DDBJ whole genome shotgun (WGS) entry which is preliminary data.</text>
</comment>
<dbReference type="EMBL" id="JBGUBD010000014">
    <property type="protein sequence ID" value="MFA9479996.1"/>
    <property type="molecule type" value="Genomic_DNA"/>
</dbReference>
<keyword evidence="2" id="KW-1185">Reference proteome</keyword>
<evidence type="ECO:0000313" key="2">
    <source>
        <dbReference type="Proteomes" id="UP001575105"/>
    </source>
</evidence>